<gene>
    <name evidence="2" type="ORF">GCM10009839_68110</name>
</gene>
<dbReference type="EMBL" id="BAAAQN010000051">
    <property type="protein sequence ID" value="GAA2051503.1"/>
    <property type="molecule type" value="Genomic_DNA"/>
</dbReference>
<proteinExistence type="predicted"/>
<name>A0ABN2V747_9ACTN</name>
<organism evidence="2 3">
    <name type="scientific">Catenulispora yoronensis</name>
    <dbReference type="NCBI Taxonomy" id="450799"/>
    <lineage>
        <taxon>Bacteria</taxon>
        <taxon>Bacillati</taxon>
        <taxon>Actinomycetota</taxon>
        <taxon>Actinomycetes</taxon>
        <taxon>Catenulisporales</taxon>
        <taxon>Catenulisporaceae</taxon>
        <taxon>Catenulispora</taxon>
    </lineage>
</organism>
<dbReference type="Proteomes" id="UP001500751">
    <property type="component" value="Unassembled WGS sequence"/>
</dbReference>
<evidence type="ECO:0000313" key="2">
    <source>
        <dbReference type="EMBL" id="GAA2051503.1"/>
    </source>
</evidence>
<reference evidence="3" key="1">
    <citation type="journal article" date="2019" name="Int. J. Syst. Evol. Microbiol.">
        <title>The Global Catalogue of Microorganisms (GCM) 10K type strain sequencing project: providing services to taxonomists for standard genome sequencing and annotation.</title>
        <authorList>
            <consortium name="The Broad Institute Genomics Platform"/>
            <consortium name="The Broad Institute Genome Sequencing Center for Infectious Disease"/>
            <person name="Wu L."/>
            <person name="Ma J."/>
        </authorList>
    </citation>
    <scope>NUCLEOTIDE SEQUENCE [LARGE SCALE GENOMIC DNA]</scope>
    <source>
        <strain evidence="3">JCM 16014</strain>
    </source>
</reference>
<evidence type="ECO:0000313" key="3">
    <source>
        <dbReference type="Proteomes" id="UP001500751"/>
    </source>
</evidence>
<dbReference type="InterPro" id="IPR054346">
    <property type="entry name" value="ARPP-2"/>
</dbReference>
<protein>
    <recommendedName>
        <fullName evidence="1">ARG and Rhodanese-Phosphatase-superfamily-associated domain-containing protein</fullName>
    </recommendedName>
</protein>
<dbReference type="Pfam" id="PF22549">
    <property type="entry name" value="ARPP-2"/>
    <property type="match status" value="1"/>
</dbReference>
<dbReference type="RefSeq" id="WP_344669805.1">
    <property type="nucleotide sequence ID" value="NZ_BAAAQN010000051.1"/>
</dbReference>
<sequence length="374" mass="41897">MRIDLSGLRTGPSQVWGALRLVPLLRERPVEGLRLHRLAFGPTVRSKVLITNTVSYHSYIPHGFVADWNRDAGDSEQSAAYGTQIVGKTEKILGMPMTTHKRMVQKAGKQRARFLPLHLAMEGYLALHFDAPAIAWRESSERVIHRGLSPRSEASWRGLVIPGLQDALRVFEIYEGQCGVLLYAADALAAAFVVPHPDDYRELHPTLLLDMYGELIYQYALMMPAVREFRARIDDDVDSLAGLRAAALAQNRAWAEFHDTVMMSALVDQAYTSERAYQMGDFDLVRFKPAFKPGEENHIGEAITDGDGRIAYLKTFRLSEAQVRRGYLLELLAAHDWHLGKASASIGTDSDALWHRVQAAGFDGLFRGKQRKAQ</sequence>
<feature type="domain" description="ARG and Rhodanese-Phosphatase-superfamily-associated" evidence="1">
    <location>
        <begin position="3"/>
        <end position="280"/>
    </location>
</feature>
<accession>A0ABN2V747</accession>
<evidence type="ECO:0000259" key="1">
    <source>
        <dbReference type="Pfam" id="PF22549"/>
    </source>
</evidence>
<keyword evidence="3" id="KW-1185">Reference proteome</keyword>
<comment type="caution">
    <text evidence="2">The sequence shown here is derived from an EMBL/GenBank/DDBJ whole genome shotgun (WGS) entry which is preliminary data.</text>
</comment>